<evidence type="ECO:0008006" key="3">
    <source>
        <dbReference type="Google" id="ProtNLM"/>
    </source>
</evidence>
<dbReference type="OrthoDB" id="9204719at2"/>
<dbReference type="RefSeq" id="WP_054400923.1">
    <property type="nucleotide sequence ID" value="NZ_LIUT01000001.1"/>
</dbReference>
<accession>A0A0M1P089</accession>
<protein>
    <recommendedName>
        <fullName evidence="3">THIF-type NAD/FAD binding fold domain-containing protein</fullName>
    </recommendedName>
</protein>
<dbReference type="InterPro" id="IPR035985">
    <property type="entry name" value="Ubiquitin-activating_enz"/>
</dbReference>
<dbReference type="Proteomes" id="UP000036932">
    <property type="component" value="Unassembled WGS sequence"/>
</dbReference>
<dbReference type="PATRIC" id="fig|1705565.3.peg.2053"/>
<evidence type="ECO:0000313" key="2">
    <source>
        <dbReference type="Proteomes" id="UP000036932"/>
    </source>
</evidence>
<dbReference type="Gene3D" id="3.40.50.720">
    <property type="entry name" value="NAD(P)-binding Rossmann-like Domain"/>
    <property type="match status" value="1"/>
</dbReference>
<dbReference type="InterPro" id="IPR022291">
    <property type="entry name" value="Bacteriocin_synth_cyclodeHase"/>
</dbReference>
<evidence type="ECO:0000313" key="1">
    <source>
        <dbReference type="EMBL" id="KOR87861.1"/>
    </source>
</evidence>
<dbReference type="NCBIfam" id="TIGR03882">
    <property type="entry name" value="cyclo_dehyd_2"/>
    <property type="match status" value="1"/>
</dbReference>
<dbReference type="GO" id="GO:0008641">
    <property type="term" value="F:ubiquitin-like modifier activating enzyme activity"/>
    <property type="evidence" value="ECO:0007669"/>
    <property type="project" value="InterPro"/>
</dbReference>
<sequence>MSSSERNLVTIVCDPEAANTAETIEGLLKDLGVVTEVVSRFEDVNPDSELTLVLQAEVRGEAFNTYALEQGITWLPVQFSNSAGRIGPIIVPNCSACFECVQLRTRSHGLPLLESKSTIFDLSWSVLSGIIAIEAVKWITRQTNSFPPLSLGHIIEFDPFHLQGDVNPAYKLPTCPSCGARQQAHLAAQSWQEAELVLEP</sequence>
<proteinExistence type="predicted"/>
<dbReference type="SUPFAM" id="SSF69572">
    <property type="entry name" value="Activating enzymes of the ubiquitin-like proteins"/>
    <property type="match status" value="1"/>
</dbReference>
<dbReference type="EMBL" id="LIUT01000001">
    <property type="protein sequence ID" value="KOR87861.1"/>
    <property type="molecule type" value="Genomic_DNA"/>
</dbReference>
<comment type="caution">
    <text evidence="1">The sequence shown here is derived from an EMBL/GenBank/DDBJ whole genome shotgun (WGS) entry which is preliminary data.</text>
</comment>
<organism evidence="1 2">
    <name type="scientific">Paenibacillus solani</name>
    <dbReference type="NCBI Taxonomy" id="1705565"/>
    <lineage>
        <taxon>Bacteria</taxon>
        <taxon>Bacillati</taxon>
        <taxon>Bacillota</taxon>
        <taxon>Bacilli</taxon>
        <taxon>Bacillales</taxon>
        <taxon>Paenibacillaceae</taxon>
        <taxon>Paenibacillus</taxon>
    </lineage>
</organism>
<reference evidence="2" key="1">
    <citation type="submission" date="2015-08" db="EMBL/GenBank/DDBJ databases">
        <title>Genome sequencing project for genomic taxonomy and phylogenomics of Bacillus-like bacteria.</title>
        <authorList>
            <person name="Liu B."/>
            <person name="Wang J."/>
            <person name="Zhu Y."/>
            <person name="Liu G."/>
            <person name="Chen Q."/>
            <person name="Chen Z."/>
            <person name="Lan J."/>
            <person name="Che J."/>
            <person name="Ge C."/>
            <person name="Shi H."/>
            <person name="Pan Z."/>
            <person name="Liu X."/>
        </authorList>
    </citation>
    <scope>NUCLEOTIDE SEQUENCE [LARGE SCALE GENOMIC DNA]</scope>
    <source>
        <strain evidence="2">FJAT-22460</strain>
    </source>
</reference>
<dbReference type="AlphaFoldDB" id="A0A0M1P089"/>
<gene>
    <name evidence="1" type="ORF">AM231_01055</name>
</gene>
<name>A0A0M1P089_9BACL</name>
<keyword evidence="2" id="KW-1185">Reference proteome</keyword>